<sequence>MQFNPATGTHCSLLYYTARKSVTFLIAQYPPCLPDALLHAPFNELVVSYTLTVTGIHNCSQSTCLYICQLETRYWSIVWALPERCIFLQLHVYMNQRNMQTVNCDLCAVF</sequence>
<dbReference type="AlphaFoldDB" id="A0AAD9NVS2"/>
<protein>
    <submittedName>
        <fullName evidence="1">Uncharacterized protein</fullName>
    </submittedName>
</protein>
<organism evidence="1 2">
    <name type="scientific">Ridgeia piscesae</name>
    <name type="common">Tubeworm</name>
    <dbReference type="NCBI Taxonomy" id="27915"/>
    <lineage>
        <taxon>Eukaryota</taxon>
        <taxon>Metazoa</taxon>
        <taxon>Spiralia</taxon>
        <taxon>Lophotrochozoa</taxon>
        <taxon>Annelida</taxon>
        <taxon>Polychaeta</taxon>
        <taxon>Sedentaria</taxon>
        <taxon>Canalipalpata</taxon>
        <taxon>Sabellida</taxon>
        <taxon>Siboglinidae</taxon>
        <taxon>Ridgeia</taxon>
    </lineage>
</organism>
<comment type="caution">
    <text evidence="1">The sequence shown here is derived from an EMBL/GenBank/DDBJ whole genome shotgun (WGS) entry which is preliminary data.</text>
</comment>
<name>A0AAD9NVS2_RIDPI</name>
<keyword evidence="2" id="KW-1185">Reference proteome</keyword>
<accession>A0AAD9NVS2</accession>
<reference evidence="1" key="1">
    <citation type="journal article" date="2023" name="Mol. Biol. Evol.">
        <title>Third-Generation Sequencing Reveals the Adaptive Role of the Epigenome in Three Deep-Sea Polychaetes.</title>
        <authorList>
            <person name="Perez M."/>
            <person name="Aroh O."/>
            <person name="Sun Y."/>
            <person name="Lan Y."/>
            <person name="Juniper S.K."/>
            <person name="Young C.R."/>
            <person name="Angers B."/>
            <person name="Qian P.Y."/>
        </authorList>
    </citation>
    <scope>NUCLEOTIDE SEQUENCE</scope>
    <source>
        <strain evidence="1">R07B-5</strain>
    </source>
</reference>
<dbReference type="Proteomes" id="UP001209878">
    <property type="component" value="Unassembled WGS sequence"/>
</dbReference>
<evidence type="ECO:0000313" key="2">
    <source>
        <dbReference type="Proteomes" id="UP001209878"/>
    </source>
</evidence>
<dbReference type="EMBL" id="JAODUO010000331">
    <property type="protein sequence ID" value="KAK2182936.1"/>
    <property type="molecule type" value="Genomic_DNA"/>
</dbReference>
<proteinExistence type="predicted"/>
<evidence type="ECO:0000313" key="1">
    <source>
        <dbReference type="EMBL" id="KAK2182936.1"/>
    </source>
</evidence>
<gene>
    <name evidence="1" type="ORF">NP493_332g03040</name>
</gene>